<feature type="signal peptide" evidence="3">
    <location>
        <begin position="1"/>
        <end position="25"/>
    </location>
</feature>
<keyword evidence="3" id="KW-0732">Signal</keyword>
<evidence type="ECO:0000256" key="2">
    <source>
        <dbReference type="SAM" id="Phobius"/>
    </source>
</evidence>
<proteinExistence type="predicted"/>
<dbReference type="EMBL" id="LNIX01000024">
    <property type="protein sequence ID" value="OXA42918.1"/>
    <property type="molecule type" value="Genomic_DNA"/>
</dbReference>
<keyword evidence="2" id="KW-0812">Transmembrane</keyword>
<reference evidence="4 5" key="1">
    <citation type="submission" date="2015-12" db="EMBL/GenBank/DDBJ databases">
        <title>The genome of Folsomia candida.</title>
        <authorList>
            <person name="Faddeeva A."/>
            <person name="Derks M.F."/>
            <person name="Anvar Y."/>
            <person name="Smit S."/>
            <person name="Van Straalen N."/>
            <person name="Roelofs D."/>
        </authorList>
    </citation>
    <scope>NUCLEOTIDE SEQUENCE [LARGE SCALE GENOMIC DNA]</scope>
    <source>
        <strain evidence="4 5">VU population</strain>
        <tissue evidence="4">Whole body</tissue>
    </source>
</reference>
<sequence length="366" mass="38438">MTFRGRKGPLFFALCVLLLSSSASGQSWSSNYQSYTSPKDVSNKIVENYVDPGGKNGVDGGGQIQGDVSITEAPQRKEGTAGGGQSMYYYEMFPAAAGGQAAQPAVAQHHAGQGRQLCSYTESGAMRCQPKSVAASNAIPQYSGGHYYRRPSDNRQSYGVEETMGGWGQEEEEGGGEGGGASGLTGLLGALGLLGLKGAKGLITLAPFALALPFLPILLPILLAPILLPLLALLLFIPIPVVVTPAGRSVSNGIAEFSARAIKMGGLLPEMVTEVVQSEECVERISCEVARVGRKWGVGMDGWVEGLTSSLPKESKYKKKILTGMKPDKKSGAGATSRKTAPEDDTDCSVFSCNAKSILAKHMTKI</sequence>
<dbReference type="Proteomes" id="UP000198287">
    <property type="component" value="Unassembled WGS sequence"/>
</dbReference>
<accession>A0A226DD85</accession>
<evidence type="ECO:0000313" key="5">
    <source>
        <dbReference type="Proteomes" id="UP000198287"/>
    </source>
</evidence>
<feature type="transmembrane region" description="Helical" evidence="2">
    <location>
        <begin position="217"/>
        <end position="243"/>
    </location>
</feature>
<feature type="region of interest" description="Disordered" evidence="1">
    <location>
        <begin position="325"/>
        <end position="346"/>
    </location>
</feature>
<protein>
    <submittedName>
        <fullName evidence="4">Uncharacterized protein</fullName>
    </submittedName>
</protein>
<evidence type="ECO:0000256" key="3">
    <source>
        <dbReference type="SAM" id="SignalP"/>
    </source>
</evidence>
<organism evidence="4 5">
    <name type="scientific">Folsomia candida</name>
    <name type="common">Springtail</name>
    <dbReference type="NCBI Taxonomy" id="158441"/>
    <lineage>
        <taxon>Eukaryota</taxon>
        <taxon>Metazoa</taxon>
        <taxon>Ecdysozoa</taxon>
        <taxon>Arthropoda</taxon>
        <taxon>Hexapoda</taxon>
        <taxon>Collembola</taxon>
        <taxon>Entomobryomorpha</taxon>
        <taxon>Isotomoidea</taxon>
        <taxon>Isotomidae</taxon>
        <taxon>Proisotominae</taxon>
        <taxon>Folsomia</taxon>
    </lineage>
</organism>
<dbReference type="AlphaFoldDB" id="A0A226DD85"/>
<dbReference type="OMA" id="CTYMANG"/>
<evidence type="ECO:0000256" key="1">
    <source>
        <dbReference type="SAM" id="MobiDB-lite"/>
    </source>
</evidence>
<keyword evidence="5" id="KW-1185">Reference proteome</keyword>
<keyword evidence="2" id="KW-1133">Transmembrane helix</keyword>
<evidence type="ECO:0000313" key="4">
    <source>
        <dbReference type="EMBL" id="OXA42918.1"/>
    </source>
</evidence>
<gene>
    <name evidence="4" type="ORF">Fcan01_22365</name>
</gene>
<comment type="caution">
    <text evidence="4">The sequence shown here is derived from an EMBL/GenBank/DDBJ whole genome shotgun (WGS) entry which is preliminary data.</text>
</comment>
<name>A0A226DD85_FOLCA</name>
<feature type="chain" id="PRO_5012623936" evidence="3">
    <location>
        <begin position="26"/>
        <end position="366"/>
    </location>
</feature>
<keyword evidence="2" id="KW-0472">Membrane</keyword>